<reference evidence="1" key="1">
    <citation type="submission" date="2015-04" db="UniProtKB">
        <authorList>
            <consortium name="EnsemblPlants"/>
        </authorList>
    </citation>
    <scope>IDENTIFICATION</scope>
</reference>
<dbReference type="EnsemblPlants" id="OGLUM08G03310.1">
    <property type="protein sequence ID" value="OGLUM08G03310.1"/>
    <property type="gene ID" value="OGLUM08G03310"/>
</dbReference>
<reference evidence="1" key="2">
    <citation type="submission" date="2018-05" db="EMBL/GenBank/DDBJ databases">
        <title>OgluRS3 (Oryza glumaepatula Reference Sequence Version 3).</title>
        <authorList>
            <person name="Zhang J."/>
            <person name="Kudrna D."/>
            <person name="Lee S."/>
            <person name="Talag J."/>
            <person name="Welchert J."/>
            <person name="Wing R.A."/>
        </authorList>
    </citation>
    <scope>NUCLEOTIDE SEQUENCE [LARGE SCALE GENOMIC DNA]</scope>
</reference>
<dbReference type="HOGENOM" id="CLU_1952170_0_0_1"/>
<name>A0A0E0AQZ0_9ORYZ</name>
<protein>
    <submittedName>
        <fullName evidence="1">Uncharacterized protein</fullName>
    </submittedName>
</protein>
<keyword evidence="2" id="KW-1185">Reference proteome</keyword>
<sequence>MTTYCKWDEGLRRPPSVYCFGRIEAIATPIELAPLLLVCGHAIAVTGSAQVLHEDSASSPSSPWHGGQGWRRGTYTSSSFSSGVGHNYGPDLQILTKPCGSTWLRVLHRTTREPDVASNPRSGSLGPRY</sequence>
<evidence type="ECO:0000313" key="2">
    <source>
        <dbReference type="Proteomes" id="UP000026961"/>
    </source>
</evidence>
<organism evidence="1">
    <name type="scientific">Oryza glumipatula</name>
    <dbReference type="NCBI Taxonomy" id="40148"/>
    <lineage>
        <taxon>Eukaryota</taxon>
        <taxon>Viridiplantae</taxon>
        <taxon>Streptophyta</taxon>
        <taxon>Embryophyta</taxon>
        <taxon>Tracheophyta</taxon>
        <taxon>Spermatophyta</taxon>
        <taxon>Magnoliopsida</taxon>
        <taxon>Liliopsida</taxon>
        <taxon>Poales</taxon>
        <taxon>Poaceae</taxon>
        <taxon>BOP clade</taxon>
        <taxon>Oryzoideae</taxon>
        <taxon>Oryzeae</taxon>
        <taxon>Oryzinae</taxon>
        <taxon>Oryza</taxon>
    </lineage>
</organism>
<dbReference type="Gramene" id="OGLUM08G03310.1">
    <property type="protein sequence ID" value="OGLUM08G03310.1"/>
    <property type="gene ID" value="OGLUM08G03310"/>
</dbReference>
<accession>A0A0E0AQZ0</accession>
<dbReference type="Proteomes" id="UP000026961">
    <property type="component" value="Chromosome 8"/>
</dbReference>
<proteinExistence type="predicted"/>
<dbReference type="AlphaFoldDB" id="A0A0E0AQZ0"/>
<evidence type="ECO:0000313" key="1">
    <source>
        <dbReference type="EnsemblPlants" id="OGLUM08G03310.1"/>
    </source>
</evidence>